<organism evidence="7 8">
    <name type="scientific">Rhizopus azygosporus</name>
    <name type="common">Rhizopus microsporus var. azygosporus</name>
    <dbReference type="NCBI Taxonomy" id="86630"/>
    <lineage>
        <taxon>Eukaryota</taxon>
        <taxon>Fungi</taxon>
        <taxon>Fungi incertae sedis</taxon>
        <taxon>Mucoromycota</taxon>
        <taxon>Mucoromycotina</taxon>
        <taxon>Mucoromycetes</taxon>
        <taxon>Mucorales</taxon>
        <taxon>Mucorineae</taxon>
        <taxon>Rhizopodaceae</taxon>
        <taxon>Rhizopus</taxon>
    </lineage>
</organism>
<comment type="similarity">
    <text evidence="1">Belongs to the OSBP family.</text>
</comment>
<dbReference type="Gene3D" id="2.30.29.30">
    <property type="entry name" value="Pleckstrin-homology domain (PH domain)/Phosphotyrosine-binding domain (PTB)"/>
    <property type="match status" value="1"/>
</dbReference>
<dbReference type="Pfam" id="PF15409">
    <property type="entry name" value="PH_8"/>
    <property type="match status" value="1"/>
</dbReference>
<dbReference type="SUPFAM" id="SSF101576">
    <property type="entry name" value="Supernatant protein factor (SPF), C-terminal domain"/>
    <property type="match status" value="1"/>
</dbReference>
<dbReference type="Gene3D" id="2.60.120.680">
    <property type="entry name" value="GOLD domain"/>
    <property type="match status" value="1"/>
</dbReference>
<comment type="caution">
    <text evidence="7">The sequence shown here is derived from an EMBL/GenBank/DDBJ whole genome shotgun (WGS) entry which is preliminary data.</text>
</comment>
<evidence type="ECO:0000256" key="3">
    <source>
        <dbReference type="ARBA" id="ARBA00023055"/>
    </source>
</evidence>
<keyword evidence="3" id="KW-0445">Lipid transport</keyword>
<dbReference type="InterPro" id="IPR009038">
    <property type="entry name" value="GOLD_dom"/>
</dbReference>
<dbReference type="SUPFAM" id="SSF144000">
    <property type="entry name" value="Oxysterol-binding protein-like"/>
    <property type="match status" value="1"/>
</dbReference>
<dbReference type="PROSITE" id="PS50003">
    <property type="entry name" value="PH_DOMAIN"/>
    <property type="match status" value="1"/>
</dbReference>
<sequence length="879" mass="100538">MEVVQVQPRDSYLYNIYVPTQGTVIRWSFTTKRNNISFGLFRRREKEPLPNSSDIIFRAQQQPLQKRQMSLASIDIPQADAISIDDDIESTYIQHQNNHHSTRPRSKSVATVKLKESGLEEIIPIQHTQSCNQKVQGTYKVEEPGNYVLVFDNTFSRNTPKMLTYSVALGSPEDVEVPTQHEMTGWLLKKKRKKMQGWAKRWFSLSPTGVLSYSTSPSSVIRGSIQIMVSTISYNPKLRQIHIDSGTMIYHLKTLTQEDYDTWSTALRERNYIQEQQIDQEVPSTQSGLSLSNSKRISSRSLNMYNQSDKKLKAEIEQAAETSSNCQQIITQLVQTLDQLRPYLQSIPAELAHSLEQQKLAAVSSVQEQEIQWRNVQNCFFKNRRSGSVSPVVGSSTPQKSTILEHDEPSLHRCSSVYSQVSGYSEQFFDAEDIELSEDEDEFIVDHTSSIDDGASSEEETGNFILFYFYFLTLVFTDSRGTGSTEFLDLQSVNNNIQRRTRLPCPAVADGGSALSVIRKNVGKDLSTIAMPISMNEPLNLLQKACEELEYCELLEKASTLTDSMERLMYITTFVISTYASSQYRTGRKPFNPMMAETYENIRPDKGFRFIAEKVSHNPLRIAAHAEAKGFRYWQSTEVKSKFWGKSMEFMTNGTFHVTLTGHDDHYTFFKPSSWMKNMIAGEKYLEHSGECKVTNQTTGEYAVIVFKEGTGGGLFGAPTKRNDVVATLYDAQGIKQRRISGKWSESIAEEVGLDKSKLSVLWTARPPGVPDYSKYYGFTKFATELNEITEIEQGKLPITDTRLRPDQRLYEEGQVDKADQEKLRIEQQQREKRKELEAACIEWKPQWFTSEGDEWVYSGQYWHARETGQWPKDIFPLW</sequence>
<evidence type="ECO:0000256" key="4">
    <source>
        <dbReference type="ARBA" id="ARBA00023121"/>
    </source>
</evidence>
<dbReference type="InterPro" id="IPR000648">
    <property type="entry name" value="Oxysterol-bd"/>
</dbReference>
<keyword evidence="8" id="KW-1185">Reference proteome</keyword>
<evidence type="ECO:0000256" key="1">
    <source>
        <dbReference type="ARBA" id="ARBA00008842"/>
    </source>
</evidence>
<evidence type="ECO:0000313" key="8">
    <source>
        <dbReference type="Proteomes" id="UP000252139"/>
    </source>
</evidence>
<dbReference type="GO" id="GO:0097038">
    <property type="term" value="C:perinuclear endoplasmic reticulum"/>
    <property type="evidence" value="ECO:0007669"/>
    <property type="project" value="TreeGrafter"/>
</dbReference>
<dbReference type="AlphaFoldDB" id="A0A367JUC8"/>
<dbReference type="GO" id="GO:0034727">
    <property type="term" value="P:piecemeal microautophagy of the nucleus"/>
    <property type="evidence" value="ECO:0007669"/>
    <property type="project" value="TreeGrafter"/>
</dbReference>
<dbReference type="Proteomes" id="UP000252139">
    <property type="component" value="Unassembled WGS sequence"/>
</dbReference>
<dbReference type="GO" id="GO:0005886">
    <property type="term" value="C:plasma membrane"/>
    <property type="evidence" value="ECO:0007669"/>
    <property type="project" value="TreeGrafter"/>
</dbReference>
<evidence type="ECO:0000256" key="2">
    <source>
        <dbReference type="ARBA" id="ARBA00022448"/>
    </source>
</evidence>
<reference evidence="7 8" key="1">
    <citation type="journal article" date="2018" name="G3 (Bethesda)">
        <title>Phylogenetic and Phylogenomic Definition of Rhizopus Species.</title>
        <authorList>
            <person name="Gryganskyi A.P."/>
            <person name="Golan J."/>
            <person name="Dolatabadi S."/>
            <person name="Mondo S."/>
            <person name="Robb S."/>
            <person name="Idnurm A."/>
            <person name="Muszewska A."/>
            <person name="Steczkiewicz K."/>
            <person name="Masonjones S."/>
            <person name="Liao H.L."/>
            <person name="Gajdeczka M.T."/>
            <person name="Anike F."/>
            <person name="Vuek A."/>
            <person name="Anishchenko I.M."/>
            <person name="Voigt K."/>
            <person name="de Hoog G.S."/>
            <person name="Smith M.E."/>
            <person name="Heitman J."/>
            <person name="Vilgalys R."/>
            <person name="Stajich J.E."/>
        </authorList>
    </citation>
    <scope>NUCLEOTIDE SEQUENCE [LARGE SCALE GENOMIC DNA]</scope>
    <source>
        <strain evidence="7 8">CBS 357.93</strain>
    </source>
</reference>
<dbReference type="GO" id="GO:0032934">
    <property type="term" value="F:sterol binding"/>
    <property type="evidence" value="ECO:0007669"/>
    <property type="project" value="TreeGrafter"/>
</dbReference>
<dbReference type="SUPFAM" id="SSF50729">
    <property type="entry name" value="PH domain-like"/>
    <property type="match status" value="1"/>
</dbReference>
<dbReference type="PANTHER" id="PTHR10972:SF203">
    <property type="entry name" value="OXYSTEROL-BINDING PROTEIN HOMOLOG 3"/>
    <property type="match status" value="1"/>
</dbReference>
<dbReference type="PANTHER" id="PTHR10972">
    <property type="entry name" value="OXYSTEROL-BINDING PROTEIN-RELATED"/>
    <property type="match status" value="1"/>
</dbReference>
<gene>
    <name evidence="7" type="ORF">CU097_006465</name>
</gene>
<evidence type="ECO:0000313" key="7">
    <source>
        <dbReference type="EMBL" id="RCH93582.1"/>
    </source>
</evidence>
<dbReference type="OrthoDB" id="1854502at2759"/>
<evidence type="ECO:0008006" key="9">
    <source>
        <dbReference type="Google" id="ProtNLM"/>
    </source>
</evidence>
<dbReference type="CDD" id="cd13289">
    <property type="entry name" value="PH_Osh3p_yeast"/>
    <property type="match status" value="1"/>
</dbReference>
<dbReference type="Gene3D" id="2.40.160.120">
    <property type="match status" value="1"/>
</dbReference>
<dbReference type="GO" id="GO:0030011">
    <property type="term" value="P:maintenance of cell polarity"/>
    <property type="evidence" value="ECO:0007669"/>
    <property type="project" value="TreeGrafter"/>
</dbReference>
<dbReference type="STRING" id="86630.A0A367JUC8"/>
<dbReference type="Pfam" id="PF01237">
    <property type="entry name" value="Oxysterol_BP"/>
    <property type="match status" value="1"/>
</dbReference>
<dbReference type="GO" id="GO:0005829">
    <property type="term" value="C:cytosol"/>
    <property type="evidence" value="ECO:0007669"/>
    <property type="project" value="TreeGrafter"/>
</dbReference>
<dbReference type="InterPro" id="IPR041680">
    <property type="entry name" value="PH_8"/>
</dbReference>
<dbReference type="InterPro" id="IPR036598">
    <property type="entry name" value="GOLD_dom_sf"/>
</dbReference>
<evidence type="ECO:0000259" key="6">
    <source>
        <dbReference type="PROSITE" id="PS50866"/>
    </source>
</evidence>
<name>A0A367JUC8_RHIAZ</name>
<feature type="domain" description="GOLD" evidence="6">
    <location>
        <begin position="1"/>
        <end position="169"/>
    </location>
</feature>
<keyword evidence="2" id="KW-0813">Transport</keyword>
<dbReference type="InterPro" id="IPR001849">
    <property type="entry name" value="PH_domain"/>
</dbReference>
<dbReference type="InterPro" id="IPR037239">
    <property type="entry name" value="OSBP_sf"/>
</dbReference>
<proteinExistence type="inferred from homology"/>
<dbReference type="InterPro" id="IPR011993">
    <property type="entry name" value="PH-like_dom_sf"/>
</dbReference>
<keyword evidence="4" id="KW-0446">Lipid-binding</keyword>
<dbReference type="Gene3D" id="3.30.70.3490">
    <property type="match status" value="1"/>
</dbReference>
<feature type="domain" description="PH" evidence="5">
    <location>
        <begin position="180"/>
        <end position="272"/>
    </location>
</feature>
<protein>
    <recommendedName>
        <fullName evidence="9">PH domain-containing protein</fullName>
    </recommendedName>
</protein>
<dbReference type="FunFam" id="2.40.160.120:FF:000001">
    <property type="entry name" value="Oxysterol-binding protein"/>
    <property type="match status" value="1"/>
</dbReference>
<dbReference type="SMART" id="SM00233">
    <property type="entry name" value="PH"/>
    <property type="match status" value="1"/>
</dbReference>
<dbReference type="GO" id="GO:0006897">
    <property type="term" value="P:endocytosis"/>
    <property type="evidence" value="ECO:0007669"/>
    <property type="project" value="TreeGrafter"/>
</dbReference>
<dbReference type="GO" id="GO:0120009">
    <property type="term" value="P:intermembrane lipid transfer"/>
    <property type="evidence" value="ECO:0007669"/>
    <property type="project" value="UniProtKB-ARBA"/>
</dbReference>
<accession>A0A367JUC8</accession>
<dbReference type="GO" id="GO:0006887">
    <property type="term" value="P:exocytosis"/>
    <property type="evidence" value="ECO:0007669"/>
    <property type="project" value="TreeGrafter"/>
</dbReference>
<evidence type="ECO:0000259" key="5">
    <source>
        <dbReference type="PROSITE" id="PS50003"/>
    </source>
</evidence>
<dbReference type="GO" id="GO:0032541">
    <property type="term" value="C:cortical endoplasmic reticulum"/>
    <property type="evidence" value="ECO:0007669"/>
    <property type="project" value="TreeGrafter"/>
</dbReference>
<dbReference type="PROSITE" id="PS50866">
    <property type="entry name" value="GOLD"/>
    <property type="match status" value="1"/>
</dbReference>
<dbReference type="EMBL" id="PJQL01000679">
    <property type="protein sequence ID" value="RCH93582.1"/>
    <property type="molecule type" value="Genomic_DNA"/>
</dbReference>
<dbReference type="GO" id="GO:0035621">
    <property type="term" value="P:ER to Golgi ceramide transport"/>
    <property type="evidence" value="ECO:0007669"/>
    <property type="project" value="TreeGrafter"/>
</dbReference>